<evidence type="ECO:0000259" key="3">
    <source>
        <dbReference type="PROSITE" id="PS51532"/>
    </source>
</evidence>
<dbReference type="InterPro" id="IPR037047">
    <property type="entry name" value="PITH_dom_sf"/>
</dbReference>
<dbReference type="PANTHER" id="PTHR12175">
    <property type="entry name" value="AD039 HT014 THIOREDOXIN FAMILY TRP26"/>
    <property type="match status" value="1"/>
</dbReference>
<evidence type="ECO:0000313" key="4">
    <source>
        <dbReference type="EMBL" id="KAL2830695.1"/>
    </source>
</evidence>
<dbReference type="InterPro" id="IPR008979">
    <property type="entry name" value="Galactose-bd-like_sf"/>
</dbReference>
<reference evidence="4 5" key="1">
    <citation type="submission" date="2024-07" db="EMBL/GenBank/DDBJ databases">
        <title>Section-level genome sequencing and comparative genomics of Aspergillus sections Usti and Cavernicolus.</title>
        <authorList>
            <consortium name="Lawrence Berkeley National Laboratory"/>
            <person name="Nybo J.L."/>
            <person name="Vesth T.C."/>
            <person name="Theobald S."/>
            <person name="Frisvad J.C."/>
            <person name="Larsen T.O."/>
            <person name="Kjaerboelling I."/>
            <person name="Rothschild-Mancinelli K."/>
            <person name="Lyhne E.K."/>
            <person name="Kogle M.E."/>
            <person name="Barry K."/>
            <person name="Clum A."/>
            <person name="Na H."/>
            <person name="Ledsgaard L."/>
            <person name="Lin J."/>
            <person name="Lipzen A."/>
            <person name="Kuo A."/>
            <person name="Riley R."/>
            <person name="Mondo S."/>
            <person name="Labutti K."/>
            <person name="Haridas S."/>
            <person name="Pangalinan J."/>
            <person name="Salamov A.A."/>
            <person name="Simmons B.A."/>
            <person name="Magnuson J.K."/>
            <person name="Chen J."/>
            <person name="Drula E."/>
            <person name="Henrissat B."/>
            <person name="Wiebenga A."/>
            <person name="Lubbers R.J."/>
            <person name="Gomes A.C."/>
            <person name="Makela M.R."/>
            <person name="Stajich J."/>
            <person name="Grigoriev I.V."/>
            <person name="Mortensen U.H."/>
            <person name="De Vries R.P."/>
            <person name="Baker S.E."/>
            <person name="Andersen M.R."/>
        </authorList>
    </citation>
    <scope>NUCLEOTIDE SEQUENCE [LARGE SCALE GENOMIC DNA]</scope>
    <source>
        <strain evidence="4 5">CBS 123904</strain>
    </source>
</reference>
<accession>A0ABR4ISG2</accession>
<feature type="region of interest" description="Disordered" evidence="2">
    <location>
        <begin position="1"/>
        <end position="28"/>
    </location>
</feature>
<dbReference type="InterPro" id="IPR045099">
    <property type="entry name" value="PITH1-like"/>
</dbReference>
<gene>
    <name evidence="4" type="ORF">BJY01DRAFT_111724</name>
</gene>
<proteinExistence type="inferred from homology"/>
<comment type="similarity">
    <text evidence="1">Belongs to the PITHD1 family.</text>
</comment>
<evidence type="ECO:0000256" key="2">
    <source>
        <dbReference type="SAM" id="MobiDB-lite"/>
    </source>
</evidence>
<feature type="domain" description="PITH" evidence="3">
    <location>
        <begin position="26"/>
        <end position="205"/>
    </location>
</feature>
<keyword evidence="5" id="KW-1185">Reference proteome</keyword>
<dbReference type="Proteomes" id="UP001610446">
    <property type="component" value="Unassembled WGS sequence"/>
</dbReference>
<evidence type="ECO:0000313" key="5">
    <source>
        <dbReference type="Proteomes" id="UP001610446"/>
    </source>
</evidence>
<name>A0ABR4ISG2_9EURO</name>
<dbReference type="Gene3D" id="2.60.120.470">
    <property type="entry name" value="PITH domain"/>
    <property type="match status" value="1"/>
</dbReference>
<feature type="compositionally biased region" description="Basic and acidic residues" evidence="2">
    <location>
        <begin position="10"/>
        <end position="27"/>
    </location>
</feature>
<dbReference type="SUPFAM" id="SSF49785">
    <property type="entry name" value="Galactose-binding domain-like"/>
    <property type="match status" value="1"/>
</dbReference>
<dbReference type="PANTHER" id="PTHR12175:SF1">
    <property type="entry name" value="PITH DOMAIN-CONTAINING PROTEIN 1"/>
    <property type="match status" value="1"/>
</dbReference>
<protein>
    <submittedName>
        <fullName evidence="4">PITH domain-containing protein</fullName>
    </submittedName>
</protein>
<dbReference type="Pfam" id="PF06201">
    <property type="entry name" value="PITH"/>
    <property type="match status" value="1"/>
</dbReference>
<sequence length="227" mass="25057">MSHHHHHSHDNHGHCHGEGDDGHDHSSDITPALQSLIYSQIQFDSIITLNEASPKSGAAIVKKTWAERQDDEPELESDADEQLLMYIPFTGQVNVHSILIYTAPTPSAPKTLKLFKNRDDLDFSTASELKPTQTIEIPQPIPGTDVFEIPLNRAHWNATTSVSLFFEDNWSDGEEDITKVGYIGLKGQFMALNREPVSFLYEAAANPNDHVAIPGVSGVGNRITPGQ</sequence>
<evidence type="ECO:0000256" key="1">
    <source>
        <dbReference type="ARBA" id="ARBA00025788"/>
    </source>
</evidence>
<organism evidence="4 5">
    <name type="scientific">Aspergillus pseudoustus</name>
    <dbReference type="NCBI Taxonomy" id="1810923"/>
    <lineage>
        <taxon>Eukaryota</taxon>
        <taxon>Fungi</taxon>
        <taxon>Dikarya</taxon>
        <taxon>Ascomycota</taxon>
        <taxon>Pezizomycotina</taxon>
        <taxon>Eurotiomycetes</taxon>
        <taxon>Eurotiomycetidae</taxon>
        <taxon>Eurotiales</taxon>
        <taxon>Aspergillaceae</taxon>
        <taxon>Aspergillus</taxon>
        <taxon>Aspergillus subgen. Nidulantes</taxon>
    </lineage>
</organism>
<dbReference type="InterPro" id="IPR010400">
    <property type="entry name" value="PITH_dom"/>
</dbReference>
<dbReference type="EMBL" id="JBFXLU010000299">
    <property type="protein sequence ID" value="KAL2830695.1"/>
    <property type="molecule type" value="Genomic_DNA"/>
</dbReference>
<comment type="caution">
    <text evidence="4">The sequence shown here is derived from an EMBL/GenBank/DDBJ whole genome shotgun (WGS) entry which is preliminary data.</text>
</comment>
<dbReference type="PROSITE" id="PS51532">
    <property type="entry name" value="PITH"/>
    <property type="match status" value="1"/>
</dbReference>